<dbReference type="AlphaFoldDB" id="H1YAE9"/>
<protein>
    <submittedName>
        <fullName evidence="1">Uncharacterized protein</fullName>
    </submittedName>
</protein>
<evidence type="ECO:0000313" key="2">
    <source>
        <dbReference type="Proteomes" id="UP000002774"/>
    </source>
</evidence>
<evidence type="ECO:0000313" key="1">
    <source>
        <dbReference type="EMBL" id="EHQ26992.1"/>
    </source>
</evidence>
<dbReference type="EMBL" id="CM001403">
    <property type="protein sequence ID" value="EHQ26992.1"/>
    <property type="molecule type" value="Genomic_DNA"/>
</dbReference>
<reference evidence="1" key="1">
    <citation type="submission" date="2011-09" db="EMBL/GenBank/DDBJ databases">
        <title>The permanent draft genome of Mucilaginibacter paludis DSM 18603.</title>
        <authorList>
            <consortium name="US DOE Joint Genome Institute (JGI-PGF)"/>
            <person name="Lucas S."/>
            <person name="Han J."/>
            <person name="Lapidus A."/>
            <person name="Bruce D."/>
            <person name="Goodwin L."/>
            <person name="Pitluck S."/>
            <person name="Peters L."/>
            <person name="Kyrpides N."/>
            <person name="Mavromatis K."/>
            <person name="Ivanova N."/>
            <person name="Mikhailova N."/>
            <person name="Held B."/>
            <person name="Detter J.C."/>
            <person name="Tapia R."/>
            <person name="Han C."/>
            <person name="Land M."/>
            <person name="Hauser L."/>
            <person name="Markowitz V."/>
            <person name="Cheng J.-F."/>
            <person name="Hugenholtz P."/>
            <person name="Woyke T."/>
            <person name="Wu D."/>
            <person name="Tindall B."/>
            <person name="Brambilla E."/>
            <person name="Klenk H.-P."/>
            <person name="Eisen J.A."/>
        </authorList>
    </citation>
    <scope>NUCLEOTIDE SEQUENCE [LARGE SCALE GENOMIC DNA]</scope>
    <source>
        <strain evidence="1">DSM 18603</strain>
    </source>
</reference>
<dbReference type="HOGENOM" id="CLU_2845070_0_0_10"/>
<sequence length="65" mass="7888">MDTKYELPIRNRDRWRPLRSMKRVRSVLQEGFIRLSYKKPKSKIGFVQKLVKFITIFFSNSLLII</sequence>
<dbReference type="STRING" id="714943.Mucpa_2883"/>
<organism evidence="1 2">
    <name type="scientific">Mucilaginibacter paludis DSM 18603</name>
    <dbReference type="NCBI Taxonomy" id="714943"/>
    <lineage>
        <taxon>Bacteria</taxon>
        <taxon>Pseudomonadati</taxon>
        <taxon>Bacteroidota</taxon>
        <taxon>Sphingobacteriia</taxon>
        <taxon>Sphingobacteriales</taxon>
        <taxon>Sphingobacteriaceae</taxon>
        <taxon>Mucilaginibacter</taxon>
    </lineage>
</organism>
<gene>
    <name evidence="1" type="ORF">Mucpa_2883</name>
</gene>
<dbReference type="Proteomes" id="UP000002774">
    <property type="component" value="Chromosome"/>
</dbReference>
<keyword evidence="2" id="KW-1185">Reference proteome</keyword>
<name>H1YAE9_9SPHI</name>
<proteinExistence type="predicted"/>
<accession>H1YAE9</accession>